<proteinExistence type="predicted"/>
<dbReference type="HOGENOM" id="CLU_348936_0_0_1"/>
<keyword evidence="10" id="KW-1185">Reference proteome</keyword>
<dbReference type="AlphaFoldDB" id="B4QGV4"/>
<dbReference type="OrthoDB" id="7851868at2759"/>
<comment type="subcellular location">
    <subcellularLocation>
        <location evidence="1">Cell membrane</location>
        <topology evidence="1">Multi-pass membrane protein</topology>
    </subcellularLocation>
</comment>
<evidence type="ECO:0000256" key="4">
    <source>
        <dbReference type="ARBA" id="ARBA00022989"/>
    </source>
</evidence>
<dbReference type="EMBL" id="CM000362">
    <property type="protein sequence ID" value="EDX07217.1"/>
    <property type="molecule type" value="Genomic_DNA"/>
</dbReference>
<evidence type="ECO:0000313" key="10">
    <source>
        <dbReference type="Proteomes" id="UP000000304"/>
    </source>
</evidence>
<feature type="transmembrane region" description="Helical" evidence="8">
    <location>
        <begin position="521"/>
        <end position="539"/>
    </location>
</feature>
<evidence type="ECO:0000313" key="9">
    <source>
        <dbReference type="EMBL" id="EDX07217.1"/>
    </source>
</evidence>
<organism evidence="9 10">
    <name type="scientific">Drosophila simulans</name>
    <name type="common">Fruit fly</name>
    <dbReference type="NCBI Taxonomy" id="7240"/>
    <lineage>
        <taxon>Eukaryota</taxon>
        <taxon>Metazoa</taxon>
        <taxon>Ecdysozoa</taxon>
        <taxon>Arthropoda</taxon>
        <taxon>Hexapoda</taxon>
        <taxon>Insecta</taxon>
        <taxon>Pterygota</taxon>
        <taxon>Neoptera</taxon>
        <taxon>Endopterygota</taxon>
        <taxon>Diptera</taxon>
        <taxon>Brachycera</taxon>
        <taxon>Muscomorpha</taxon>
        <taxon>Ephydroidea</taxon>
        <taxon>Drosophilidae</taxon>
        <taxon>Drosophila</taxon>
        <taxon>Sophophora</taxon>
    </lineage>
</organism>
<dbReference type="OMA" id="PLENDYI"/>
<dbReference type="STRING" id="7240.B4QGV4"/>
<evidence type="ECO:0000256" key="3">
    <source>
        <dbReference type="ARBA" id="ARBA00022692"/>
    </source>
</evidence>
<evidence type="ECO:0000256" key="7">
    <source>
        <dbReference type="ARBA" id="ARBA00023180"/>
    </source>
</evidence>
<feature type="transmembrane region" description="Helical" evidence="8">
    <location>
        <begin position="186"/>
        <end position="208"/>
    </location>
</feature>
<dbReference type="PANTHER" id="PTHR42643:SF41">
    <property type="entry name" value="IONOTROPIC RECEPTOR 20A-RELATED"/>
    <property type="match status" value="1"/>
</dbReference>
<keyword evidence="7" id="KW-0325">Glycoprotein</keyword>
<dbReference type="PhylomeDB" id="B4QGV4"/>
<gene>
    <name evidence="9" type="primary">Dsim\GD11121</name>
    <name evidence="9" type="ORF">Dsim_GD11121</name>
</gene>
<evidence type="ECO:0000256" key="8">
    <source>
        <dbReference type="SAM" id="Phobius"/>
    </source>
</evidence>
<keyword evidence="2" id="KW-1003">Cell membrane</keyword>
<dbReference type="InterPro" id="IPR052192">
    <property type="entry name" value="Insect_Ionotropic_Sensory_Rcpt"/>
</dbReference>
<evidence type="ECO:0000256" key="1">
    <source>
        <dbReference type="ARBA" id="ARBA00004651"/>
    </source>
</evidence>
<dbReference type="GO" id="GO:0019098">
    <property type="term" value="P:reproductive behavior"/>
    <property type="evidence" value="ECO:0007669"/>
    <property type="project" value="EnsemblMetazoa"/>
</dbReference>
<dbReference type="GO" id="GO:0005886">
    <property type="term" value="C:plasma membrane"/>
    <property type="evidence" value="ECO:0007669"/>
    <property type="project" value="UniProtKB-SubCell"/>
</dbReference>
<evidence type="ECO:0000256" key="5">
    <source>
        <dbReference type="ARBA" id="ARBA00023136"/>
    </source>
</evidence>
<keyword evidence="4 8" id="KW-1133">Transmembrane helix</keyword>
<keyword evidence="3 8" id="KW-0812">Transmembrane</keyword>
<feature type="transmembrane region" description="Helical" evidence="8">
    <location>
        <begin position="766"/>
        <end position="789"/>
    </location>
</feature>
<dbReference type="Proteomes" id="UP000000304">
    <property type="component" value="Chromosome 2R"/>
</dbReference>
<keyword evidence="6" id="KW-0675">Receptor</keyword>
<name>B4QGV4_DROSI</name>
<evidence type="ECO:0000256" key="6">
    <source>
        <dbReference type="ARBA" id="ARBA00023170"/>
    </source>
</evidence>
<evidence type="ECO:0000256" key="2">
    <source>
        <dbReference type="ARBA" id="ARBA00022475"/>
    </source>
</evidence>
<protein>
    <submittedName>
        <fullName evidence="9">GD11121</fullName>
    </submittedName>
</protein>
<dbReference type="PANTHER" id="PTHR42643">
    <property type="entry name" value="IONOTROPIC RECEPTOR 20A-RELATED"/>
    <property type="match status" value="1"/>
</dbReference>
<sequence>MYEAYLQSFFTDPPSEPHIRSFKDIGKLRHKTIITEIEANVLIRTNNTQFLEIPKKHLCIYEDWRDWLAMRDTFNLTYNYLVTEDRWSSYAEQQKLFKKPLFYYSNDLCFSRMIFLSIPLRRHLPYRHLFDEHMMRQQEFGLVNYWKSHSFFDMVRLGLTPLKDLSQPKMYNPSLLMEDISWIMKLYLVAISLSVFCFTSEIGWAFLWGPPIEPRLTSFDDVKKSRYTMAINIYETEFLEALNVSLDDVEIYDYGKFSKLRSTFNTNYLFPVTALQWFTINEEQKLFKYKIFYYCDAFCLNQFDILSIPIRRHLPYRDIFEEHMQRQKEFGLTKYWIDQSYRDMIKANLTTFKDFSPPLENDYIEVHNLYWVFTITSFEWNYSSLALILTCEFQAEREENYQTLKKLQMNRRLILLNGNIRPDAVCDFYSKKDQYNIAMVKNNFHQVKLHETGKKTSFYNITKWAAEDLVDIGMSYAAYFEMTNFDTISYPYLMTSTCFMVPLPDMMPYSEIYMGIVDPPVLVVLIAIFCIFSVMLNYIKQSSWRSLSLVNVLMNDICLRGFLAQPFPFPRHSNRKLKLISMLVCFFSVITTTMYTSYLQSFMWGPPIDPKMCSFADLENFRYKLAIRRYDIELLRPFNVSMDHVEIFDESNQLENLRDSFDDNYMYPMSALSWIAFKEQQKLFAFPLFYYSEKLCLKPISFFSFPIRRHLPYRDLFEEHMMQQNEFGLSKYWIDRSFSDMVKLKLTTMKDFSPPRLDDYIEVSDLSWVFGMYFTGLGISCCCFGLELLGLPSWTRRLRLTNWLRVRN</sequence>
<reference evidence="9 10" key="1">
    <citation type="journal article" date="2007" name="Nature">
        <title>Evolution of genes and genomes on the Drosophila phylogeny.</title>
        <authorList>
            <consortium name="Drosophila 12 Genomes Consortium"/>
            <person name="Clark A.G."/>
            <person name="Eisen M.B."/>
            <person name="Smith D.R."/>
            <person name="Bergman C.M."/>
            <person name="Oliver B."/>
            <person name="Markow T.A."/>
            <person name="Kaufman T.C."/>
            <person name="Kellis M."/>
            <person name="Gelbart W."/>
            <person name="Iyer V.N."/>
            <person name="Pollard D.A."/>
            <person name="Sackton T.B."/>
            <person name="Larracuente A.M."/>
            <person name="Singh N.D."/>
            <person name="Abad J.P."/>
            <person name="Abt D.N."/>
            <person name="Adryan B."/>
            <person name="Aguade M."/>
            <person name="Akashi H."/>
            <person name="Anderson W.W."/>
            <person name="Aquadro C.F."/>
            <person name="Ardell D.H."/>
            <person name="Arguello R."/>
            <person name="Artieri C.G."/>
            <person name="Barbash D.A."/>
            <person name="Barker D."/>
            <person name="Barsanti P."/>
            <person name="Batterham P."/>
            <person name="Batzoglou S."/>
            <person name="Begun D."/>
            <person name="Bhutkar A."/>
            <person name="Blanco E."/>
            <person name="Bosak S.A."/>
            <person name="Bradley R.K."/>
            <person name="Brand A.D."/>
            <person name="Brent M.R."/>
            <person name="Brooks A.N."/>
            <person name="Brown R.H."/>
            <person name="Butlin R.K."/>
            <person name="Caggese C."/>
            <person name="Calvi B.R."/>
            <person name="Bernardo de Carvalho A."/>
            <person name="Caspi A."/>
            <person name="Castrezana S."/>
            <person name="Celniker S.E."/>
            <person name="Chang J.L."/>
            <person name="Chapple C."/>
            <person name="Chatterji S."/>
            <person name="Chinwalla A."/>
            <person name="Civetta A."/>
            <person name="Clifton S.W."/>
            <person name="Comeron J.M."/>
            <person name="Costello J.C."/>
            <person name="Coyne J.A."/>
            <person name="Daub J."/>
            <person name="David R.G."/>
            <person name="Delcher A.L."/>
            <person name="Delehaunty K."/>
            <person name="Do C.B."/>
            <person name="Ebling H."/>
            <person name="Edwards K."/>
            <person name="Eickbush T."/>
            <person name="Evans J.D."/>
            <person name="Filipski A."/>
            <person name="Findeiss S."/>
            <person name="Freyhult E."/>
            <person name="Fulton L."/>
            <person name="Fulton R."/>
            <person name="Garcia A.C."/>
            <person name="Gardiner A."/>
            <person name="Garfield D.A."/>
            <person name="Garvin B.E."/>
            <person name="Gibson G."/>
            <person name="Gilbert D."/>
            <person name="Gnerre S."/>
            <person name="Godfrey J."/>
            <person name="Good R."/>
            <person name="Gotea V."/>
            <person name="Gravely B."/>
            <person name="Greenberg A.J."/>
            <person name="Griffiths-Jones S."/>
            <person name="Gross S."/>
            <person name="Guigo R."/>
            <person name="Gustafson E.A."/>
            <person name="Haerty W."/>
            <person name="Hahn M.W."/>
            <person name="Halligan D.L."/>
            <person name="Halpern A.L."/>
            <person name="Halter G.M."/>
            <person name="Han M.V."/>
            <person name="Heger A."/>
            <person name="Hillier L."/>
            <person name="Hinrichs A.S."/>
            <person name="Holmes I."/>
            <person name="Hoskins R.A."/>
            <person name="Hubisz M.J."/>
            <person name="Hultmark D."/>
            <person name="Huntley M.A."/>
            <person name="Jaffe D.B."/>
            <person name="Jagadeeshan S."/>
            <person name="Jeck W.R."/>
            <person name="Johnson J."/>
            <person name="Jones C.D."/>
            <person name="Jordan W.C."/>
            <person name="Karpen G.H."/>
            <person name="Kataoka E."/>
            <person name="Keightley P.D."/>
            <person name="Kheradpour P."/>
            <person name="Kirkness E.F."/>
            <person name="Koerich L.B."/>
            <person name="Kristiansen K."/>
            <person name="Kudrna D."/>
            <person name="Kulathinal R.J."/>
            <person name="Kumar S."/>
            <person name="Kwok R."/>
            <person name="Lander E."/>
            <person name="Langley C.H."/>
            <person name="Lapoint R."/>
            <person name="Lazzaro B.P."/>
            <person name="Lee S.J."/>
            <person name="Levesque L."/>
            <person name="Li R."/>
            <person name="Lin C.F."/>
            <person name="Lin M.F."/>
            <person name="Lindblad-Toh K."/>
            <person name="Llopart A."/>
            <person name="Long M."/>
            <person name="Low L."/>
            <person name="Lozovsky E."/>
            <person name="Lu J."/>
            <person name="Luo M."/>
            <person name="Machado C.A."/>
            <person name="Makalowski W."/>
            <person name="Marzo M."/>
            <person name="Matsuda M."/>
            <person name="Matzkin L."/>
            <person name="McAllister B."/>
            <person name="McBride C.S."/>
            <person name="McKernan B."/>
            <person name="McKernan K."/>
            <person name="Mendez-Lago M."/>
            <person name="Minx P."/>
            <person name="Mollenhauer M.U."/>
            <person name="Montooth K."/>
            <person name="Mount S.M."/>
            <person name="Mu X."/>
            <person name="Myers E."/>
            <person name="Negre B."/>
            <person name="Newfeld S."/>
            <person name="Nielsen R."/>
            <person name="Noor M.A."/>
            <person name="O'Grady P."/>
            <person name="Pachter L."/>
            <person name="Papaceit M."/>
            <person name="Parisi M.J."/>
            <person name="Parisi M."/>
            <person name="Parts L."/>
            <person name="Pedersen J.S."/>
            <person name="Pesole G."/>
            <person name="Phillippy A.M."/>
            <person name="Ponting C.P."/>
            <person name="Pop M."/>
            <person name="Porcelli D."/>
            <person name="Powell J.R."/>
            <person name="Prohaska S."/>
            <person name="Pruitt K."/>
            <person name="Puig M."/>
            <person name="Quesneville H."/>
            <person name="Ram K.R."/>
            <person name="Rand D."/>
            <person name="Rasmussen M.D."/>
            <person name="Reed L.K."/>
            <person name="Reenan R."/>
            <person name="Reily A."/>
            <person name="Remington K.A."/>
            <person name="Rieger T.T."/>
            <person name="Ritchie M.G."/>
            <person name="Robin C."/>
            <person name="Rogers Y.H."/>
            <person name="Rohde C."/>
            <person name="Rozas J."/>
            <person name="Rubenfield M.J."/>
            <person name="Ruiz A."/>
            <person name="Russo S."/>
            <person name="Salzberg S.L."/>
            <person name="Sanchez-Gracia A."/>
            <person name="Saranga D.J."/>
            <person name="Sato H."/>
            <person name="Schaeffer S.W."/>
            <person name="Schatz M.C."/>
            <person name="Schlenke T."/>
            <person name="Schwartz R."/>
            <person name="Segarra C."/>
            <person name="Singh R.S."/>
            <person name="Sirot L."/>
            <person name="Sirota M."/>
            <person name="Sisneros N.B."/>
            <person name="Smith C.D."/>
            <person name="Smith T.F."/>
            <person name="Spieth J."/>
            <person name="Stage D.E."/>
            <person name="Stark A."/>
            <person name="Stephan W."/>
            <person name="Strausberg R.L."/>
            <person name="Strempel S."/>
            <person name="Sturgill D."/>
            <person name="Sutton G."/>
            <person name="Sutton G.G."/>
            <person name="Tao W."/>
            <person name="Teichmann S."/>
            <person name="Tobari Y.N."/>
            <person name="Tomimura Y."/>
            <person name="Tsolas J.M."/>
            <person name="Valente V.L."/>
            <person name="Venter E."/>
            <person name="Venter J.C."/>
            <person name="Vicario S."/>
            <person name="Vieira F.G."/>
            <person name="Vilella A.J."/>
            <person name="Villasante A."/>
            <person name="Walenz B."/>
            <person name="Wang J."/>
            <person name="Wasserman M."/>
            <person name="Watts T."/>
            <person name="Wilson D."/>
            <person name="Wilson R.K."/>
            <person name="Wing R.A."/>
            <person name="Wolfner M.F."/>
            <person name="Wong A."/>
            <person name="Wong G.K."/>
            <person name="Wu C.I."/>
            <person name="Wu G."/>
            <person name="Yamamoto D."/>
            <person name="Yang H.P."/>
            <person name="Yang S.P."/>
            <person name="Yorke J.A."/>
            <person name="Yoshida K."/>
            <person name="Zdobnov E."/>
            <person name="Zhang P."/>
            <person name="Zhang Y."/>
            <person name="Zimin A.V."/>
            <person name="Baldwin J."/>
            <person name="Abdouelleil A."/>
            <person name="Abdulkadir J."/>
            <person name="Abebe A."/>
            <person name="Abera B."/>
            <person name="Abreu J."/>
            <person name="Acer S.C."/>
            <person name="Aftuck L."/>
            <person name="Alexander A."/>
            <person name="An P."/>
            <person name="Anderson E."/>
            <person name="Anderson S."/>
            <person name="Arachi H."/>
            <person name="Azer M."/>
            <person name="Bachantsang P."/>
            <person name="Barry A."/>
            <person name="Bayul T."/>
            <person name="Berlin A."/>
            <person name="Bessette D."/>
            <person name="Bloom T."/>
            <person name="Blye J."/>
            <person name="Boguslavskiy L."/>
            <person name="Bonnet C."/>
            <person name="Boukhgalter B."/>
            <person name="Bourzgui I."/>
            <person name="Brown A."/>
            <person name="Cahill P."/>
            <person name="Channer S."/>
            <person name="Cheshatsang Y."/>
            <person name="Chuda L."/>
            <person name="Citroen M."/>
            <person name="Collymore A."/>
            <person name="Cooke P."/>
            <person name="Costello M."/>
            <person name="D'Aco K."/>
            <person name="Daza R."/>
            <person name="De Haan G."/>
            <person name="DeGray S."/>
            <person name="DeMaso C."/>
            <person name="Dhargay N."/>
            <person name="Dooley K."/>
            <person name="Dooley E."/>
            <person name="Doricent M."/>
            <person name="Dorje P."/>
            <person name="Dorjee K."/>
            <person name="Dupes A."/>
            <person name="Elong R."/>
            <person name="Falk J."/>
            <person name="Farina A."/>
            <person name="Faro S."/>
            <person name="Ferguson D."/>
            <person name="Fisher S."/>
            <person name="Foley C.D."/>
            <person name="Franke A."/>
            <person name="Friedrich D."/>
            <person name="Gadbois L."/>
            <person name="Gearin G."/>
            <person name="Gearin C.R."/>
            <person name="Giannoukos G."/>
            <person name="Goode T."/>
            <person name="Graham J."/>
            <person name="Grandbois E."/>
            <person name="Grewal S."/>
            <person name="Gyaltsen K."/>
            <person name="Hafez N."/>
            <person name="Hagos B."/>
            <person name="Hall J."/>
            <person name="Henson C."/>
            <person name="Hollinger A."/>
            <person name="Honan T."/>
            <person name="Huard M.D."/>
            <person name="Hughes L."/>
            <person name="Hurhula B."/>
            <person name="Husby M.E."/>
            <person name="Kamat A."/>
            <person name="Kanga B."/>
            <person name="Kashin S."/>
            <person name="Khazanovich D."/>
            <person name="Kisner P."/>
            <person name="Lance K."/>
            <person name="Lara M."/>
            <person name="Lee W."/>
            <person name="Lennon N."/>
            <person name="Letendre F."/>
            <person name="LeVine R."/>
            <person name="Lipovsky A."/>
            <person name="Liu X."/>
            <person name="Liu J."/>
            <person name="Liu S."/>
            <person name="Lokyitsang T."/>
            <person name="Lokyitsang Y."/>
            <person name="Lubonja R."/>
            <person name="Lui A."/>
            <person name="MacDonald P."/>
            <person name="Magnisalis V."/>
            <person name="Maru K."/>
            <person name="Matthews C."/>
            <person name="McCusker W."/>
            <person name="McDonough S."/>
            <person name="Mehta T."/>
            <person name="Meldrim J."/>
            <person name="Meneus L."/>
            <person name="Mihai O."/>
            <person name="Mihalev A."/>
            <person name="Mihova T."/>
            <person name="Mittelman R."/>
            <person name="Mlenga V."/>
            <person name="Montmayeur A."/>
            <person name="Mulrain L."/>
            <person name="Navidi A."/>
            <person name="Naylor J."/>
            <person name="Negash T."/>
            <person name="Nguyen T."/>
            <person name="Nguyen N."/>
            <person name="Nicol R."/>
            <person name="Norbu C."/>
            <person name="Norbu N."/>
            <person name="Novod N."/>
            <person name="O'Neill B."/>
            <person name="Osman S."/>
            <person name="Markiewicz E."/>
            <person name="Oyono O.L."/>
            <person name="Patti C."/>
            <person name="Phunkhang P."/>
            <person name="Pierre F."/>
            <person name="Priest M."/>
            <person name="Raghuraman S."/>
            <person name="Rege F."/>
            <person name="Reyes R."/>
            <person name="Rise C."/>
            <person name="Rogov P."/>
            <person name="Ross K."/>
            <person name="Ryan E."/>
            <person name="Settipalli S."/>
            <person name="Shea T."/>
            <person name="Sherpa N."/>
            <person name="Shi L."/>
            <person name="Shih D."/>
            <person name="Sparrow T."/>
            <person name="Spaulding J."/>
            <person name="Stalker J."/>
            <person name="Stange-Thomann N."/>
            <person name="Stavropoulos S."/>
            <person name="Stone C."/>
            <person name="Strader C."/>
            <person name="Tesfaye S."/>
            <person name="Thomson T."/>
            <person name="Thoulutsang Y."/>
            <person name="Thoulutsang D."/>
            <person name="Topham K."/>
            <person name="Topping I."/>
            <person name="Tsamla T."/>
            <person name="Vassiliev H."/>
            <person name="Vo A."/>
            <person name="Wangchuk T."/>
            <person name="Wangdi T."/>
            <person name="Weiand M."/>
            <person name="Wilkinson J."/>
            <person name="Wilson A."/>
            <person name="Yadav S."/>
            <person name="Young G."/>
            <person name="Yu Q."/>
            <person name="Zembek L."/>
            <person name="Zhong D."/>
            <person name="Zimmer A."/>
            <person name="Zwirko Z."/>
            <person name="Jaffe D.B."/>
            <person name="Alvarez P."/>
            <person name="Brockman W."/>
            <person name="Butler J."/>
            <person name="Chin C."/>
            <person name="Gnerre S."/>
            <person name="Grabherr M."/>
            <person name="Kleber M."/>
            <person name="Mauceli E."/>
            <person name="MacCallum I."/>
        </authorList>
    </citation>
    <scope>NUCLEOTIDE SEQUENCE [LARGE SCALE GENOMIC DNA]</scope>
    <source>
        <strain evidence="10">white501</strain>
    </source>
</reference>
<keyword evidence="5 8" id="KW-0472">Membrane</keyword>
<feature type="transmembrane region" description="Helical" evidence="8">
    <location>
        <begin position="579"/>
        <end position="598"/>
    </location>
</feature>
<accession>B4QGV4</accession>